<dbReference type="EMBL" id="MN423365">
    <property type="protein sequence ID" value="QMV81714.1"/>
    <property type="molecule type" value="Genomic_DNA"/>
</dbReference>
<organism evidence="2">
    <name type="scientific">Leclercia adecarboxylata</name>
    <dbReference type="NCBI Taxonomy" id="83655"/>
    <lineage>
        <taxon>Bacteria</taxon>
        <taxon>Pseudomonadati</taxon>
        <taxon>Pseudomonadota</taxon>
        <taxon>Gammaproteobacteria</taxon>
        <taxon>Enterobacterales</taxon>
        <taxon>Enterobacteriaceae</taxon>
        <taxon>Leclercia</taxon>
    </lineage>
</organism>
<dbReference type="GO" id="GO:0015074">
    <property type="term" value="P:DNA integration"/>
    <property type="evidence" value="ECO:0007669"/>
    <property type="project" value="InterPro"/>
</dbReference>
<dbReference type="InterPro" id="IPR011010">
    <property type="entry name" value="DNA_brk_join_enz"/>
</dbReference>
<proteinExistence type="predicted"/>
<reference evidence="2" key="1">
    <citation type="submission" date="2019-09" db="EMBL/GenBank/DDBJ databases">
        <authorList>
            <person name="Zhou D."/>
            <person name="Xu Y."/>
        </authorList>
    </citation>
    <scope>NUCLEOTIDE SEQUENCE</scope>
    <source>
        <strain evidence="2">L21</strain>
        <plasmid evidence="2">pL21-1NR</plasmid>
    </source>
</reference>
<evidence type="ECO:0000313" key="2">
    <source>
        <dbReference type="EMBL" id="QMV81714.1"/>
    </source>
</evidence>
<keyword evidence="2" id="KW-0614">Plasmid</keyword>
<dbReference type="InterPro" id="IPR013762">
    <property type="entry name" value="Integrase-like_cat_sf"/>
</dbReference>
<dbReference type="GO" id="GO:0003677">
    <property type="term" value="F:DNA binding"/>
    <property type="evidence" value="ECO:0007669"/>
    <property type="project" value="InterPro"/>
</dbReference>
<name>A0A7G5F639_9ENTR</name>
<dbReference type="AlphaFoldDB" id="A0A7G5F639"/>
<dbReference type="Gene3D" id="1.10.443.10">
    <property type="entry name" value="Intergrase catalytic core"/>
    <property type="match status" value="1"/>
</dbReference>
<keyword evidence="1" id="KW-0233">DNA recombination</keyword>
<dbReference type="SUPFAM" id="SSF56349">
    <property type="entry name" value="DNA breaking-rejoining enzymes"/>
    <property type="match status" value="1"/>
</dbReference>
<protein>
    <submittedName>
        <fullName evidence="2">Resolvase</fullName>
    </submittedName>
</protein>
<sequence length="90" mass="10341">MNLPAFVHHSPALQVTATSAPFDYGRALSLREMARHYNEMPKYLLAPEVAGLLHYLPGWNQHAFINTLWNTGARLNETLALRRRDFHLND</sequence>
<evidence type="ECO:0000256" key="1">
    <source>
        <dbReference type="ARBA" id="ARBA00023172"/>
    </source>
</evidence>
<geneLocation type="plasmid" evidence="2">
    <name>pL21-1NR</name>
</geneLocation>
<dbReference type="GO" id="GO:0006310">
    <property type="term" value="P:DNA recombination"/>
    <property type="evidence" value="ECO:0007669"/>
    <property type="project" value="UniProtKB-KW"/>
</dbReference>
<accession>A0A7G5F639</accession>